<evidence type="ECO:0000313" key="2">
    <source>
        <dbReference type="Proteomes" id="UP000184501"/>
    </source>
</evidence>
<reference evidence="1 2" key="1">
    <citation type="submission" date="2016-11" db="EMBL/GenBank/DDBJ databases">
        <authorList>
            <person name="Jaros S."/>
            <person name="Januszkiewicz K."/>
            <person name="Wedrychowicz H."/>
        </authorList>
    </citation>
    <scope>NUCLEOTIDE SEQUENCE [LARGE SCALE GENOMIC DNA]</scope>
    <source>
        <strain evidence="1 2">DSM 44523</strain>
    </source>
</reference>
<name>A0A1M4VA51_STRHI</name>
<protein>
    <submittedName>
        <fullName evidence="1">Uncharacterized protein</fullName>
    </submittedName>
</protein>
<dbReference type="AlphaFoldDB" id="A0A1M4VA51"/>
<sequence length="216" mass="23285">MSVRDQLRRVVAATTTLVLLGGLGLLAWVGWGGGTDPSARAMAELRPVLGSPDPRQPGPPPRGKPLVMPPGPLVLAVNGRLSAPANSQVVAPVEKELLDRHKVDHVEAWATRDERITRGTYLFLTDDHESAQRLLNDLDGLFDRVGFTLRKDAPKGVRVRQQPLPQGKRGPISYRAFYVAGAAVIAVEGYGPVANDVTPAFNALLEQQVRNLPVAT</sequence>
<organism evidence="1 2">
    <name type="scientific">Streptoalloteichus hindustanus</name>
    <dbReference type="NCBI Taxonomy" id="2017"/>
    <lineage>
        <taxon>Bacteria</taxon>
        <taxon>Bacillati</taxon>
        <taxon>Actinomycetota</taxon>
        <taxon>Actinomycetes</taxon>
        <taxon>Pseudonocardiales</taxon>
        <taxon>Pseudonocardiaceae</taxon>
        <taxon>Streptoalloteichus</taxon>
    </lineage>
</organism>
<keyword evidence="2" id="KW-1185">Reference proteome</keyword>
<dbReference type="Proteomes" id="UP000184501">
    <property type="component" value="Unassembled WGS sequence"/>
</dbReference>
<proteinExistence type="predicted"/>
<dbReference type="RefSeq" id="WP_143173921.1">
    <property type="nucleotide sequence ID" value="NZ_FQVN01000001.1"/>
</dbReference>
<dbReference type="EMBL" id="FQVN01000001">
    <property type="protein sequence ID" value="SHE65802.1"/>
    <property type="molecule type" value="Genomic_DNA"/>
</dbReference>
<gene>
    <name evidence="1" type="ORF">SAMN05444320_101697</name>
</gene>
<dbReference type="STRING" id="2017.SAMN05444320_101697"/>
<evidence type="ECO:0000313" key="1">
    <source>
        <dbReference type="EMBL" id="SHE65802.1"/>
    </source>
</evidence>
<accession>A0A1M4VA51</accession>